<dbReference type="PANTHER" id="PTHR33067">
    <property type="entry name" value="RNA-DIRECTED DNA POLYMERASE-RELATED"/>
    <property type="match status" value="1"/>
</dbReference>
<organism evidence="1">
    <name type="scientific">Tanacetum cinerariifolium</name>
    <name type="common">Dalmatian daisy</name>
    <name type="synonym">Chrysanthemum cinerariifolium</name>
    <dbReference type="NCBI Taxonomy" id="118510"/>
    <lineage>
        <taxon>Eukaryota</taxon>
        <taxon>Viridiplantae</taxon>
        <taxon>Streptophyta</taxon>
        <taxon>Embryophyta</taxon>
        <taxon>Tracheophyta</taxon>
        <taxon>Spermatophyta</taxon>
        <taxon>Magnoliopsida</taxon>
        <taxon>eudicotyledons</taxon>
        <taxon>Gunneridae</taxon>
        <taxon>Pentapetalae</taxon>
        <taxon>asterids</taxon>
        <taxon>campanulids</taxon>
        <taxon>Asterales</taxon>
        <taxon>Asteraceae</taxon>
        <taxon>Asteroideae</taxon>
        <taxon>Anthemideae</taxon>
        <taxon>Anthemidinae</taxon>
        <taxon>Tanacetum</taxon>
    </lineage>
</organism>
<proteinExistence type="predicted"/>
<name>A0A699KNC7_TANCI</name>
<reference evidence="1" key="1">
    <citation type="journal article" date="2019" name="Sci. Rep.">
        <title>Draft genome of Tanacetum cinerariifolium, the natural source of mosquito coil.</title>
        <authorList>
            <person name="Yamashiro T."/>
            <person name="Shiraishi A."/>
            <person name="Satake H."/>
            <person name="Nakayama K."/>
        </authorList>
    </citation>
    <scope>NUCLEOTIDE SEQUENCE</scope>
</reference>
<keyword evidence="1" id="KW-0548">Nucleotidyltransferase</keyword>
<dbReference type="PANTHER" id="PTHR33067:SF35">
    <property type="entry name" value="ASPARTIC PEPTIDASE DDI1-TYPE DOMAIN-CONTAINING PROTEIN"/>
    <property type="match status" value="1"/>
</dbReference>
<dbReference type="GO" id="GO:0003964">
    <property type="term" value="F:RNA-directed DNA polymerase activity"/>
    <property type="evidence" value="ECO:0007669"/>
    <property type="project" value="UniProtKB-KW"/>
</dbReference>
<dbReference type="Gene3D" id="2.40.70.10">
    <property type="entry name" value="Acid Proteases"/>
    <property type="match status" value="1"/>
</dbReference>
<keyword evidence="1" id="KW-0695">RNA-directed DNA polymerase</keyword>
<feature type="non-terminal residue" evidence="1">
    <location>
        <position position="411"/>
    </location>
</feature>
<dbReference type="InterPro" id="IPR021109">
    <property type="entry name" value="Peptidase_aspartic_dom_sf"/>
</dbReference>
<dbReference type="EMBL" id="BKCJ010527033">
    <property type="protein sequence ID" value="GFA98223.1"/>
    <property type="molecule type" value="Genomic_DNA"/>
</dbReference>
<gene>
    <name evidence="1" type="ORF">Tci_670195</name>
</gene>
<dbReference type="AlphaFoldDB" id="A0A699KNC7"/>
<keyword evidence="1" id="KW-0808">Transferase</keyword>
<protein>
    <submittedName>
        <fullName evidence="1">Reverse transcriptase domain-containing protein</fullName>
    </submittedName>
</protein>
<evidence type="ECO:0000313" key="1">
    <source>
        <dbReference type="EMBL" id="GFA98223.1"/>
    </source>
</evidence>
<comment type="caution">
    <text evidence="1">The sequence shown here is derived from an EMBL/GenBank/DDBJ whole genome shotgun (WGS) entry which is preliminary data.</text>
</comment>
<dbReference type="CDD" id="cd00303">
    <property type="entry name" value="retropepsin_like"/>
    <property type="match status" value="1"/>
</dbReference>
<dbReference type="SUPFAM" id="SSF50630">
    <property type="entry name" value="Acid proteases"/>
    <property type="match status" value="1"/>
</dbReference>
<sequence length="411" mass="46791">MFKQLHLNITLAEALVLMLKYQKMLKDLFYKKEKLQELANKPLNENCSAVILKKLPKKHGDPGKFLIPCGFSELKCKALADLGASINLMPLSVWKQLGLPDLIPTQITLKFANRAICTPDEIARDVFVPVGKFTFSADFAVVDYESDPRVPLILGRPFLRTARALIDVHGEETILRDRDERLTLNMKHDTASYSNYPYRDSVNLINIFNLSTSYSNHPYRESVKLINIFNLSSEDCLKDLFSHKQSGNPTFLLHKEIASSEVIHEFYDSKGCTFLSKELPDIDFFNDIHPYFDDDPLSGSTTYSANSLLEEFADELALISYPPDYDDNHSIDQSVLTHCDDLFVDPTPEMFTDEQPPDNSFLPRFDVYPDDFLEIKSDATFNDDSFDSEGEKIKEAELLIDSLDLPCDILL</sequence>
<accession>A0A699KNC7</accession>